<dbReference type="InterPro" id="IPR049163">
    <property type="entry name" value="Pif1-like_2B_dom"/>
</dbReference>
<dbReference type="Gramene" id="PHT74417">
    <property type="protein sequence ID" value="PHT74417"/>
    <property type="gene ID" value="T459_21694"/>
</dbReference>
<accession>A0A2G2YXD1</accession>
<dbReference type="EMBL" id="AYRZ02000008">
    <property type="protein sequence ID" value="PHT74417.1"/>
    <property type="molecule type" value="Genomic_DNA"/>
</dbReference>
<proteinExistence type="predicted"/>
<dbReference type="PANTHER" id="PTHR45786:SF66">
    <property type="entry name" value="HOOK MOTIF PROTEIN, PUTATIVE-RELATED"/>
    <property type="match status" value="1"/>
</dbReference>
<dbReference type="Pfam" id="PF21530">
    <property type="entry name" value="Pif1_2B_dom"/>
    <property type="match status" value="1"/>
</dbReference>
<evidence type="ECO:0000259" key="1">
    <source>
        <dbReference type="Pfam" id="PF21530"/>
    </source>
</evidence>
<dbReference type="PANTHER" id="PTHR45786">
    <property type="entry name" value="DNA BINDING PROTEIN-LIKE"/>
    <property type="match status" value="1"/>
</dbReference>
<reference evidence="2 3" key="1">
    <citation type="journal article" date="2014" name="Nat. Genet.">
        <title>Genome sequence of the hot pepper provides insights into the evolution of pungency in Capsicum species.</title>
        <authorList>
            <person name="Kim S."/>
            <person name="Park M."/>
            <person name="Yeom S.I."/>
            <person name="Kim Y.M."/>
            <person name="Lee J.M."/>
            <person name="Lee H.A."/>
            <person name="Seo E."/>
            <person name="Choi J."/>
            <person name="Cheong K."/>
            <person name="Kim K.T."/>
            <person name="Jung K."/>
            <person name="Lee G.W."/>
            <person name="Oh S.K."/>
            <person name="Bae C."/>
            <person name="Kim S.B."/>
            <person name="Lee H.Y."/>
            <person name="Kim S.Y."/>
            <person name="Kim M.S."/>
            <person name="Kang B.C."/>
            <person name="Jo Y.D."/>
            <person name="Yang H.B."/>
            <person name="Jeong H.J."/>
            <person name="Kang W.H."/>
            <person name="Kwon J.K."/>
            <person name="Shin C."/>
            <person name="Lim J.Y."/>
            <person name="Park J.H."/>
            <person name="Huh J.H."/>
            <person name="Kim J.S."/>
            <person name="Kim B.D."/>
            <person name="Cohen O."/>
            <person name="Paran I."/>
            <person name="Suh M.C."/>
            <person name="Lee S.B."/>
            <person name="Kim Y.K."/>
            <person name="Shin Y."/>
            <person name="Noh S.J."/>
            <person name="Park J."/>
            <person name="Seo Y.S."/>
            <person name="Kwon S.Y."/>
            <person name="Kim H.A."/>
            <person name="Park J.M."/>
            <person name="Kim H.J."/>
            <person name="Choi S.B."/>
            <person name="Bosland P.W."/>
            <person name="Reeves G."/>
            <person name="Jo S.H."/>
            <person name="Lee B.W."/>
            <person name="Cho H.T."/>
            <person name="Choi H.S."/>
            <person name="Lee M.S."/>
            <person name="Yu Y."/>
            <person name="Do Choi Y."/>
            <person name="Park B.S."/>
            <person name="van Deynze A."/>
            <person name="Ashrafi H."/>
            <person name="Hill T."/>
            <person name="Kim W.T."/>
            <person name="Pai H.S."/>
            <person name="Ahn H.K."/>
            <person name="Yeam I."/>
            <person name="Giovannoni J.J."/>
            <person name="Rose J.K."/>
            <person name="Sorensen I."/>
            <person name="Lee S.J."/>
            <person name="Kim R.W."/>
            <person name="Choi I.Y."/>
            <person name="Choi B.S."/>
            <person name="Lim J.S."/>
            <person name="Lee Y.H."/>
            <person name="Choi D."/>
        </authorList>
    </citation>
    <scope>NUCLEOTIDE SEQUENCE [LARGE SCALE GENOMIC DNA]</scope>
    <source>
        <strain evidence="3">cv. CM334</strain>
    </source>
</reference>
<reference evidence="2 3" key="2">
    <citation type="journal article" date="2017" name="Genome Biol.">
        <title>New reference genome sequences of hot pepper reveal the massive evolution of plant disease-resistance genes by retroduplication.</title>
        <authorList>
            <person name="Kim S."/>
            <person name="Park J."/>
            <person name="Yeom S.I."/>
            <person name="Kim Y.M."/>
            <person name="Seo E."/>
            <person name="Kim K.T."/>
            <person name="Kim M.S."/>
            <person name="Lee J.M."/>
            <person name="Cheong K."/>
            <person name="Shin H.S."/>
            <person name="Kim S.B."/>
            <person name="Han K."/>
            <person name="Lee J."/>
            <person name="Park M."/>
            <person name="Lee H.A."/>
            <person name="Lee H.Y."/>
            <person name="Lee Y."/>
            <person name="Oh S."/>
            <person name="Lee J.H."/>
            <person name="Choi E."/>
            <person name="Choi E."/>
            <person name="Lee S.E."/>
            <person name="Jeon J."/>
            <person name="Kim H."/>
            <person name="Choi G."/>
            <person name="Song H."/>
            <person name="Lee J."/>
            <person name="Lee S.C."/>
            <person name="Kwon J.K."/>
            <person name="Lee H.Y."/>
            <person name="Koo N."/>
            <person name="Hong Y."/>
            <person name="Kim R.W."/>
            <person name="Kang W.H."/>
            <person name="Huh J.H."/>
            <person name="Kang B.C."/>
            <person name="Yang T.J."/>
            <person name="Lee Y.H."/>
            <person name="Bennetzen J.L."/>
            <person name="Choi D."/>
        </authorList>
    </citation>
    <scope>NUCLEOTIDE SEQUENCE [LARGE SCALE GENOMIC DNA]</scope>
    <source>
        <strain evidence="3">cv. CM334</strain>
    </source>
</reference>
<evidence type="ECO:0000313" key="3">
    <source>
        <dbReference type="Proteomes" id="UP000222542"/>
    </source>
</evidence>
<keyword evidence="3" id="KW-1185">Reference proteome</keyword>
<dbReference type="AlphaFoldDB" id="A0A2G2YXD1"/>
<dbReference type="SUPFAM" id="SSF52540">
    <property type="entry name" value="P-loop containing nucleoside triphosphate hydrolases"/>
    <property type="match status" value="1"/>
</dbReference>
<sequence>MDTLMLLCEVQKVTILERILELTILCSHLHQWEERLMFLSINRVVQEHSNCLARIVIKLQVLPPEGSYPKFSQLYIYDTENKVANRIHAVSNGQNVDKLHAEIDVDLKQMLDGHNVLAKTFRMVRDRFQEDRSSNIKLILIGKRHTDRRRYNLPMISEVAALVVRNFELDRCDRDIIIKIWSESTYPDFLSHSNGIDYLQQREILAPTLDMVESVNEYVISLNHNLEKIYLSSDMICMSDNAFTAFDQVHTLEFLSNIKCSEIPNHAINLEVGVPVMLLRNINPSTGLCNGTRLIITRLED</sequence>
<protein>
    <recommendedName>
        <fullName evidence="1">DNA helicase Pif1-like 2B domain-containing protein</fullName>
    </recommendedName>
</protein>
<gene>
    <name evidence="2" type="ORF">T459_21694</name>
</gene>
<comment type="caution">
    <text evidence="2">The sequence shown here is derived from an EMBL/GenBank/DDBJ whole genome shotgun (WGS) entry which is preliminary data.</text>
</comment>
<name>A0A2G2YXD1_CAPAN</name>
<dbReference type="InterPro" id="IPR027417">
    <property type="entry name" value="P-loop_NTPase"/>
</dbReference>
<organism evidence="2 3">
    <name type="scientific">Capsicum annuum</name>
    <name type="common">Capsicum pepper</name>
    <dbReference type="NCBI Taxonomy" id="4072"/>
    <lineage>
        <taxon>Eukaryota</taxon>
        <taxon>Viridiplantae</taxon>
        <taxon>Streptophyta</taxon>
        <taxon>Embryophyta</taxon>
        <taxon>Tracheophyta</taxon>
        <taxon>Spermatophyta</taxon>
        <taxon>Magnoliopsida</taxon>
        <taxon>eudicotyledons</taxon>
        <taxon>Gunneridae</taxon>
        <taxon>Pentapetalae</taxon>
        <taxon>asterids</taxon>
        <taxon>lamiids</taxon>
        <taxon>Solanales</taxon>
        <taxon>Solanaceae</taxon>
        <taxon>Solanoideae</taxon>
        <taxon>Capsiceae</taxon>
        <taxon>Capsicum</taxon>
    </lineage>
</organism>
<feature type="domain" description="DNA helicase Pif1-like 2B" evidence="1">
    <location>
        <begin position="253"/>
        <end position="299"/>
    </location>
</feature>
<evidence type="ECO:0000313" key="2">
    <source>
        <dbReference type="EMBL" id="PHT74417.1"/>
    </source>
</evidence>
<dbReference type="STRING" id="4072.A0A2G2YXD1"/>
<dbReference type="Proteomes" id="UP000222542">
    <property type="component" value="Unassembled WGS sequence"/>
</dbReference>